<feature type="compositionally biased region" description="Basic and acidic residues" evidence="5">
    <location>
        <begin position="71"/>
        <end position="89"/>
    </location>
</feature>
<comment type="catalytic activity">
    <reaction evidence="1">
        <text>ATP + protein L-histidine = ADP + protein N-phospho-L-histidine.</text>
        <dbReference type="EC" id="2.7.13.3"/>
    </reaction>
</comment>
<feature type="transmembrane region" description="Helical" evidence="6">
    <location>
        <begin position="366"/>
        <end position="386"/>
    </location>
</feature>
<accession>A0A9K3GG31</accession>
<evidence type="ECO:0000256" key="3">
    <source>
        <dbReference type="ARBA" id="ARBA00022679"/>
    </source>
</evidence>
<feature type="compositionally biased region" description="Low complexity" evidence="5">
    <location>
        <begin position="1428"/>
        <end position="1438"/>
    </location>
</feature>
<feature type="transmembrane region" description="Helical" evidence="6">
    <location>
        <begin position="182"/>
        <end position="201"/>
    </location>
</feature>
<dbReference type="InterPro" id="IPR036890">
    <property type="entry name" value="HATPase_C_sf"/>
</dbReference>
<dbReference type="GO" id="GO:0000155">
    <property type="term" value="F:phosphorelay sensor kinase activity"/>
    <property type="evidence" value="ECO:0007669"/>
    <property type="project" value="TreeGrafter"/>
</dbReference>
<feature type="compositionally biased region" description="Basic and acidic residues" evidence="5">
    <location>
        <begin position="1706"/>
        <end position="1717"/>
    </location>
</feature>
<dbReference type="PANTHER" id="PTHR43047">
    <property type="entry name" value="TWO-COMPONENT HISTIDINE PROTEIN KINASE"/>
    <property type="match status" value="1"/>
</dbReference>
<feature type="compositionally biased region" description="Basic and acidic residues" evidence="5">
    <location>
        <begin position="493"/>
        <end position="517"/>
    </location>
</feature>
<keyword evidence="6" id="KW-1133">Transmembrane helix</keyword>
<evidence type="ECO:0000256" key="6">
    <source>
        <dbReference type="SAM" id="Phobius"/>
    </source>
</evidence>
<feature type="compositionally biased region" description="Basic and acidic residues" evidence="5">
    <location>
        <begin position="1371"/>
        <end position="1418"/>
    </location>
</feature>
<feature type="compositionally biased region" description="Basic and acidic residues" evidence="5">
    <location>
        <begin position="677"/>
        <end position="696"/>
    </location>
</feature>
<dbReference type="GO" id="GO:0005886">
    <property type="term" value="C:plasma membrane"/>
    <property type="evidence" value="ECO:0007669"/>
    <property type="project" value="TreeGrafter"/>
</dbReference>
<keyword evidence="6" id="KW-0812">Transmembrane</keyword>
<name>A0A9K3GG31_9EUKA</name>
<sequence length="1731" mass="190090">MTLDESLRHVGGVQMAVLFLLRVCMGLVISPSIVLTLLIGVDIQHCYALSHPPPPPPGSDSTRPSGAQGKRAGERERERRGRRRVERETAPPGSVSVYGYMSVLQCAQMVVGYILPGLIRYYLFHRSDPSFLGILSPSVLLVVETLVLVLGVYLTEVYAGDILVKDGALEITSGEGPYGSKVPLFLLLGIVSVTHTSLQVLHTGSGTMLTQYIQSDAPVTLQSLWTCIRHFWNRELVNAFNLHAVLSASSVLVSLLVFSPSMAQYTHIAHLAARQRRLLARSISRHPLSGRAPAPTASIATAALASVSEGDTDGAPSVAHTLRERDWETGSDTHTISTLSPSQTQTWDRDTESEGESDREVLLSHIHTPLLLVLFGLVFVCCWLMFNQDSPFYCAGLLLTPFILYGSLVVYGPSVPVIESCILLGTLAGVVSPDPYSAAHTPLLVELLVSITITYLSAWSIMTRHFVQTETDILLCESVRSEVAVTEAYPPSRHRETQSSSARGRERERQRESDRVHSMHIPTQPSDRDMPVDRDRLARRLSIAQKRLKAAIAKDETCKHFAQFAFRTAAGADVNPREAAQVMVSAVIDICDDVGSAAMFALIPAPNGWTLQTLSRLGSDLIIGSGTQYVPTDAFFPRPENISDSGFVAVYRRHDQKLLSEKVHQASLRAKAGLDGNPRRSVRERQRDRERQRGRSENMSTHGPRGEETGHLDSGQVEQGMHSPLDWNEHSVIESDFSKPVPALYSNDSISMFRVPIESLWPSRRHKQYSVFVTSWEDDSSVEEAYLLCMGSFVIGVNRTRDMSDSGKAPSPDTPSLLPGFKLELLFNMLMIFNGMAANHKRISFIDSELARVSAENQAKLRFLEVLSSDIRRILSCIFENLSRLLESPMQLVQLSRISTIACSMELLIKSSDEILAFGDPKGGPSLYRKSVVSMVETVETSVDLFTPKASLKGIILSSNVNGDVPVLASGDSIRMRQTVCNLVANAIQSTDAGEVSVRAVLSRPSWIVRVDKEDWTERHAVSLGRAFVERMTPTEVFFEDNTLLITSAPETDEPNTVWVSIVVQDTGCGMTSDQLLAAIIPFRSQNVDSDETDGTGGTGIGATLQRPHPKRPARRSIPPPSPLASPSMLPTFPQFERKAPNLQLTRLSLRSPSLSRHPTHPTQRHRARGSDGLGKDYHSNEYRSFTPQPPAHDARRPSLAMSPSMSISGTGHYGRSPEQQYMGEWAQAMAASTSSLRPSLSPAIGEASPRRSHLQHLGAKGHDGRTGFYKKLAHRWETAVDSRSMSMSATPSMTMSSTARGERGGHTPGSVRPPLPPQLRPALQYPVTPMRHKDTERRGMRGGERERERGRQSKPGSGPHMALDQLALSEGKRADSRDSDRGSERERGDWEARRPESSEPRQRGKEREREREGDTSVRHMPRGLIDGSSPSGAATPSSLLYRLGDQLECQTPAQMAKTAERLRQSIRDRAHTDTAPPPVPPSVSLSLSQGRGGCDPCAGVGLGLPLVAQIMRLMRGVLRVESTPGHGTLIHLSAPLIPVASDTRDSDLDTERGGERSVLETFRACVTPGTVVILFNDNPLERVCIGRCISDCGVLFVMAQSFQSLQTAFEASPLAAFVVSDTMLDEVLESVPEAVLRDAVTRTVLISYPGQVDAEVMNAYDRPKRHYVRQILDHGSVIFRPHRQRSVVMALSRALGISCGNDRGSGGRERDRHGEETPEDGYTDSDTRTV</sequence>
<feature type="transmembrane region" description="Helical" evidence="6">
    <location>
        <begin position="97"/>
        <end position="119"/>
    </location>
</feature>
<evidence type="ECO:0000313" key="9">
    <source>
        <dbReference type="Proteomes" id="UP000265618"/>
    </source>
</evidence>
<keyword evidence="3" id="KW-0808">Transferase</keyword>
<feature type="region of interest" description="Disordered" evidence="5">
    <location>
        <begin position="50"/>
        <end position="89"/>
    </location>
</feature>
<feature type="transmembrane region" description="Helical" evidence="6">
    <location>
        <begin position="12"/>
        <end position="39"/>
    </location>
</feature>
<dbReference type="EMBL" id="BDIP01000238">
    <property type="protein sequence ID" value="GIQ80771.1"/>
    <property type="molecule type" value="Genomic_DNA"/>
</dbReference>
<evidence type="ECO:0000259" key="7">
    <source>
        <dbReference type="PROSITE" id="PS50109"/>
    </source>
</evidence>
<keyword evidence="4" id="KW-0418">Kinase</keyword>
<feature type="compositionally biased region" description="Polar residues" evidence="5">
    <location>
        <begin position="330"/>
        <end position="346"/>
    </location>
</feature>
<feature type="compositionally biased region" description="Basic and acidic residues" evidence="5">
    <location>
        <begin position="1332"/>
        <end position="1352"/>
    </location>
</feature>
<evidence type="ECO:0000256" key="4">
    <source>
        <dbReference type="ARBA" id="ARBA00022777"/>
    </source>
</evidence>
<keyword evidence="9" id="KW-1185">Reference proteome</keyword>
<feature type="region of interest" description="Disordered" evidence="5">
    <location>
        <begin position="1701"/>
        <end position="1731"/>
    </location>
</feature>
<proteinExistence type="predicted"/>
<gene>
    <name evidence="8" type="ORF">KIPB_001623</name>
</gene>
<feature type="transmembrane region" description="Helical" evidence="6">
    <location>
        <begin position="239"/>
        <end position="258"/>
    </location>
</feature>
<feature type="transmembrane region" description="Helical" evidence="6">
    <location>
        <begin position="131"/>
        <end position="154"/>
    </location>
</feature>
<organism evidence="8 9">
    <name type="scientific">Kipferlia bialata</name>
    <dbReference type="NCBI Taxonomy" id="797122"/>
    <lineage>
        <taxon>Eukaryota</taxon>
        <taxon>Metamonada</taxon>
        <taxon>Carpediemonas-like organisms</taxon>
        <taxon>Kipferlia</taxon>
    </lineage>
</organism>
<feature type="region of interest" description="Disordered" evidence="5">
    <location>
        <begin position="669"/>
        <end position="722"/>
    </location>
</feature>
<dbReference type="Gene3D" id="3.30.565.10">
    <property type="entry name" value="Histidine kinase-like ATPase, C-terminal domain"/>
    <property type="match status" value="2"/>
</dbReference>
<feature type="region of interest" description="Disordered" evidence="5">
    <location>
        <begin position="1087"/>
        <end position="1134"/>
    </location>
</feature>
<feature type="region of interest" description="Disordered" evidence="5">
    <location>
        <begin position="1150"/>
        <end position="1218"/>
    </location>
</feature>
<reference evidence="8 9" key="1">
    <citation type="journal article" date="2018" name="PLoS ONE">
        <title>The draft genome of Kipferlia bialata reveals reductive genome evolution in fornicate parasites.</title>
        <authorList>
            <person name="Tanifuji G."/>
            <person name="Takabayashi S."/>
            <person name="Kume K."/>
            <person name="Takagi M."/>
            <person name="Nakayama T."/>
            <person name="Kamikawa R."/>
            <person name="Inagaki Y."/>
            <person name="Hashimoto T."/>
        </authorList>
    </citation>
    <scope>NUCLEOTIDE SEQUENCE [LARGE SCALE GENOMIC DNA]</scope>
    <source>
        <strain evidence="8">NY0173</strain>
    </source>
</reference>
<feature type="region of interest" description="Disordered" evidence="5">
    <location>
        <begin position="327"/>
        <end position="353"/>
    </location>
</feature>
<dbReference type="SUPFAM" id="SSF55874">
    <property type="entry name" value="ATPase domain of HSP90 chaperone/DNA topoisomerase II/histidine kinase"/>
    <property type="match status" value="2"/>
</dbReference>
<dbReference type="PANTHER" id="PTHR43047:SF72">
    <property type="entry name" value="OSMOSENSING HISTIDINE PROTEIN KINASE SLN1"/>
    <property type="match status" value="1"/>
</dbReference>
<feature type="region of interest" description="Disordered" evidence="5">
    <location>
        <begin position="487"/>
        <end position="531"/>
    </location>
</feature>
<comment type="caution">
    <text evidence="8">The sequence shown here is derived from an EMBL/GenBank/DDBJ whole genome shotgun (WGS) entry which is preliminary data.</text>
</comment>
<feature type="region of interest" description="Disordered" evidence="5">
    <location>
        <begin position="1280"/>
        <end position="1438"/>
    </location>
</feature>
<dbReference type="PRINTS" id="PR00344">
    <property type="entry name" value="BCTRLSENSOR"/>
</dbReference>
<feature type="compositionally biased region" description="Basic residues" evidence="5">
    <location>
        <begin position="1158"/>
        <end position="1168"/>
    </location>
</feature>
<feature type="domain" description="Histidine kinase" evidence="7">
    <location>
        <begin position="866"/>
        <end position="1107"/>
    </location>
</feature>
<keyword evidence="6" id="KW-0472">Membrane</keyword>
<protein>
    <recommendedName>
        <fullName evidence="2">histidine kinase</fullName>
        <ecNumber evidence="2">2.7.13.3</ecNumber>
    </recommendedName>
</protein>
<evidence type="ECO:0000313" key="8">
    <source>
        <dbReference type="EMBL" id="GIQ80771.1"/>
    </source>
</evidence>
<feature type="compositionally biased region" description="Low complexity" evidence="5">
    <location>
        <begin position="1283"/>
        <end position="1300"/>
    </location>
</feature>
<evidence type="ECO:0000256" key="5">
    <source>
        <dbReference type="SAM" id="MobiDB-lite"/>
    </source>
</evidence>
<evidence type="ECO:0000256" key="1">
    <source>
        <dbReference type="ARBA" id="ARBA00000085"/>
    </source>
</evidence>
<dbReference type="GO" id="GO:0009927">
    <property type="term" value="F:histidine phosphotransfer kinase activity"/>
    <property type="evidence" value="ECO:0007669"/>
    <property type="project" value="TreeGrafter"/>
</dbReference>
<dbReference type="EC" id="2.7.13.3" evidence="2"/>
<dbReference type="OrthoDB" id="303614at2759"/>
<dbReference type="InterPro" id="IPR004358">
    <property type="entry name" value="Sig_transdc_His_kin-like_C"/>
</dbReference>
<dbReference type="PROSITE" id="PS50109">
    <property type="entry name" value="HIS_KIN"/>
    <property type="match status" value="1"/>
</dbReference>
<dbReference type="InterPro" id="IPR005467">
    <property type="entry name" value="His_kinase_dom"/>
</dbReference>
<evidence type="ECO:0000256" key="2">
    <source>
        <dbReference type="ARBA" id="ARBA00012438"/>
    </source>
</evidence>
<dbReference type="Proteomes" id="UP000265618">
    <property type="component" value="Unassembled WGS sequence"/>
</dbReference>
<feature type="transmembrane region" description="Helical" evidence="6">
    <location>
        <begin position="393"/>
        <end position="411"/>
    </location>
</feature>